<dbReference type="InterPro" id="IPR049550">
    <property type="entry name" value="RecD_N"/>
</dbReference>
<evidence type="ECO:0000256" key="2">
    <source>
        <dbReference type="ARBA" id="ARBA00022741"/>
    </source>
</evidence>
<keyword evidence="7 11" id="KW-0067">ATP-binding</keyword>
<dbReference type="AlphaFoldDB" id="A0A4U6R8H9"/>
<keyword evidence="2 11" id="KW-0547">Nucleotide-binding</keyword>
<keyword evidence="4 11" id="KW-0378">Hydrolase</keyword>
<dbReference type="PANTHER" id="PTHR43788:SF6">
    <property type="entry name" value="DNA HELICASE B"/>
    <property type="match status" value="1"/>
</dbReference>
<evidence type="ECO:0000313" key="14">
    <source>
        <dbReference type="EMBL" id="TKV69222.1"/>
    </source>
</evidence>
<evidence type="ECO:0000256" key="5">
    <source>
        <dbReference type="ARBA" id="ARBA00022806"/>
    </source>
</evidence>
<dbReference type="Pfam" id="PF21185">
    <property type="entry name" value="RecD_N"/>
    <property type="match status" value="1"/>
</dbReference>
<evidence type="ECO:0000256" key="3">
    <source>
        <dbReference type="ARBA" id="ARBA00022763"/>
    </source>
</evidence>
<dbReference type="GO" id="GO:0000724">
    <property type="term" value="P:double-strand break repair via homologous recombination"/>
    <property type="evidence" value="ECO:0007669"/>
    <property type="project" value="UniProtKB-UniRule"/>
</dbReference>
<feature type="domain" description="UvrD-like helicase C-terminal" evidence="12">
    <location>
        <begin position="655"/>
        <end position="702"/>
    </location>
</feature>
<keyword evidence="15" id="KW-1185">Reference proteome</keyword>
<comment type="miscellaneous">
    <text evidence="11">In the RecBCD complex, RecB has a slow 3'-5' helicase, an exonuclease activity and loads RecA onto ssDNA, RecD has a fast 5'-3' helicase activity, while RecC stimulates the ATPase and processivity of the RecB helicase and contributes to recognition of the Chi site.</text>
</comment>
<keyword evidence="5 11" id="KW-0347">Helicase</keyword>
<dbReference type="HAMAP" id="MF_01487">
    <property type="entry name" value="RecD"/>
    <property type="match status" value="1"/>
</dbReference>
<dbReference type="InterPro" id="IPR027417">
    <property type="entry name" value="P-loop_NTPase"/>
</dbReference>
<proteinExistence type="inferred from homology"/>
<dbReference type="GO" id="GO:0016887">
    <property type="term" value="F:ATP hydrolysis activity"/>
    <property type="evidence" value="ECO:0007669"/>
    <property type="project" value="RHEA"/>
</dbReference>
<keyword evidence="10 11" id="KW-0413">Isomerase</keyword>
<dbReference type="EMBL" id="SZYH01000001">
    <property type="protein sequence ID" value="TKV69222.1"/>
    <property type="molecule type" value="Genomic_DNA"/>
</dbReference>
<protein>
    <recommendedName>
        <fullName evidence="11">RecBCD enzyme subunit RecD</fullName>
        <ecNumber evidence="11">5.6.2.3</ecNumber>
    </recommendedName>
    <alternativeName>
        <fullName evidence="11">DNA 5'-3' helicase subunit RecD</fullName>
    </alternativeName>
    <alternativeName>
        <fullName evidence="11">Exonuclease V subunit RecD</fullName>
        <shortName evidence="11">ExoV subunit RecD</shortName>
    </alternativeName>
    <alternativeName>
        <fullName evidence="11">Helicase/nuclease RecBCD subunit RecD</fullName>
    </alternativeName>
</protein>
<dbReference type="PANTHER" id="PTHR43788">
    <property type="entry name" value="DNA2/NAM7 HELICASE FAMILY MEMBER"/>
    <property type="match status" value="1"/>
</dbReference>
<evidence type="ECO:0000256" key="7">
    <source>
        <dbReference type="ARBA" id="ARBA00022840"/>
    </source>
</evidence>
<dbReference type="GO" id="GO:0008854">
    <property type="term" value="F:exodeoxyribonuclease V activity"/>
    <property type="evidence" value="ECO:0007669"/>
    <property type="project" value="InterPro"/>
</dbReference>
<evidence type="ECO:0000256" key="1">
    <source>
        <dbReference type="ARBA" id="ARBA00022722"/>
    </source>
</evidence>
<dbReference type="GO" id="GO:0003677">
    <property type="term" value="F:DNA binding"/>
    <property type="evidence" value="ECO:0007669"/>
    <property type="project" value="UniProtKB-UniRule"/>
</dbReference>
<evidence type="ECO:0000256" key="8">
    <source>
        <dbReference type="ARBA" id="ARBA00023125"/>
    </source>
</evidence>
<accession>A0A4U6R8H9</accession>
<evidence type="ECO:0000256" key="9">
    <source>
        <dbReference type="ARBA" id="ARBA00023204"/>
    </source>
</evidence>
<comment type="caution">
    <text evidence="14">The sequence shown here is derived from an EMBL/GenBank/DDBJ whole genome shotgun (WGS) entry which is preliminary data.</text>
</comment>
<dbReference type="GO" id="GO:0017116">
    <property type="term" value="F:single-stranded DNA helicase activity"/>
    <property type="evidence" value="ECO:0007669"/>
    <property type="project" value="TreeGrafter"/>
</dbReference>
<dbReference type="Pfam" id="PF13538">
    <property type="entry name" value="UvrD_C_2"/>
    <property type="match status" value="1"/>
</dbReference>
<dbReference type="SUPFAM" id="SSF52540">
    <property type="entry name" value="P-loop containing nucleoside triphosphate hydrolases"/>
    <property type="match status" value="2"/>
</dbReference>
<dbReference type="CDD" id="cd17933">
    <property type="entry name" value="DEXSc_RecD-like"/>
    <property type="match status" value="1"/>
</dbReference>
<comment type="catalytic activity">
    <reaction evidence="11">
        <text>ATP + H2O = ADP + phosphate + H(+)</text>
        <dbReference type="Rhea" id="RHEA:13065"/>
        <dbReference type="ChEBI" id="CHEBI:15377"/>
        <dbReference type="ChEBI" id="CHEBI:15378"/>
        <dbReference type="ChEBI" id="CHEBI:30616"/>
        <dbReference type="ChEBI" id="CHEBI:43474"/>
        <dbReference type="ChEBI" id="CHEBI:456216"/>
        <dbReference type="EC" id="5.6.2.3"/>
    </reaction>
</comment>
<dbReference type="NCBIfam" id="TIGR01447">
    <property type="entry name" value="recD"/>
    <property type="match status" value="1"/>
</dbReference>
<dbReference type="OrthoDB" id="9803432at2"/>
<gene>
    <name evidence="11 14" type="primary">recD</name>
    <name evidence="14" type="ORF">FDP08_14510</name>
</gene>
<dbReference type="RefSeq" id="WP_137436838.1">
    <property type="nucleotide sequence ID" value="NZ_SZYH01000001.1"/>
</dbReference>
<dbReference type="Proteomes" id="UP000308488">
    <property type="component" value="Unassembled WGS sequence"/>
</dbReference>
<dbReference type="GO" id="GO:0005524">
    <property type="term" value="F:ATP binding"/>
    <property type="evidence" value="ECO:0007669"/>
    <property type="project" value="UniProtKB-UniRule"/>
</dbReference>
<dbReference type="InterPro" id="IPR050534">
    <property type="entry name" value="Coronavir_polyprotein_1ab"/>
</dbReference>
<dbReference type="InterPro" id="IPR027785">
    <property type="entry name" value="UvrD-like_helicase_C"/>
</dbReference>
<evidence type="ECO:0000256" key="6">
    <source>
        <dbReference type="ARBA" id="ARBA00022839"/>
    </source>
</evidence>
<evidence type="ECO:0000259" key="12">
    <source>
        <dbReference type="Pfam" id="PF13538"/>
    </source>
</evidence>
<dbReference type="GO" id="GO:0043139">
    <property type="term" value="F:5'-3' DNA helicase activity"/>
    <property type="evidence" value="ECO:0007669"/>
    <property type="project" value="UniProtKB-UniRule"/>
</dbReference>
<dbReference type="Pfam" id="PF13245">
    <property type="entry name" value="AAA_19"/>
    <property type="match status" value="1"/>
</dbReference>
<dbReference type="EC" id="5.6.2.3" evidence="11"/>
<keyword evidence="8 11" id="KW-0238">DNA-binding</keyword>
<comment type="subunit">
    <text evidence="11">Heterotrimer of RecB, RecC and RecD. All subunits contribute to DNA-binding.</text>
</comment>
<dbReference type="InterPro" id="IPR006344">
    <property type="entry name" value="RecD"/>
</dbReference>
<evidence type="ECO:0000256" key="4">
    <source>
        <dbReference type="ARBA" id="ARBA00022801"/>
    </source>
</evidence>
<keyword evidence="3 11" id="KW-0227">DNA damage</keyword>
<dbReference type="Gene3D" id="3.40.50.300">
    <property type="entry name" value="P-loop containing nucleotide triphosphate hydrolases"/>
    <property type="match status" value="3"/>
</dbReference>
<keyword evidence="1 11" id="KW-0540">Nuclease</keyword>
<comment type="function">
    <text evidence="11">A helicase/nuclease that prepares dsDNA breaks (DSB) for recombinational DNA repair. Binds to DSBs and unwinds DNA via a highly rapid and processive ATP-dependent bidirectional helicase activity. Unwinds dsDNA until it encounters a Chi (crossover hotspot instigator) sequence from the 3' direction. Cuts ssDNA a few nucleotides 3' to the Chi site. The properties and activities of the enzyme are changed at Chi. The Chi-altered holoenzyme produces a long 3'-ssDNA overhang and facilitates RecA-binding to the ssDNA for homologous DNA recombination and repair. Holoenzyme degrades any linearized DNA that is unable to undergo homologous recombination. In the holoenzyme this subunit has ssDNA-dependent ATPase and 5'-3' helicase activity. When added to pre-assembled RecBC greatly stimulates nuclease activity and augments holoenzyme processivity. Negatively regulates the RecA-loading ability of RecBCD.</text>
</comment>
<keyword evidence="9 11" id="KW-0234">DNA repair</keyword>
<dbReference type="CDD" id="cd18809">
    <property type="entry name" value="SF1_C_RecD"/>
    <property type="match status" value="1"/>
</dbReference>
<organism evidence="14 15">
    <name type="scientific">Marinobacter panjinensis</name>
    <dbReference type="NCBI Taxonomy" id="2576384"/>
    <lineage>
        <taxon>Bacteria</taxon>
        <taxon>Pseudomonadati</taxon>
        <taxon>Pseudomonadota</taxon>
        <taxon>Gammaproteobacteria</taxon>
        <taxon>Pseudomonadales</taxon>
        <taxon>Marinobacteraceae</taxon>
        <taxon>Marinobacter</taxon>
    </lineage>
</organism>
<evidence type="ECO:0000259" key="13">
    <source>
        <dbReference type="Pfam" id="PF21185"/>
    </source>
</evidence>
<dbReference type="InterPro" id="IPR041851">
    <property type="entry name" value="RecD_N_sf"/>
</dbReference>
<comment type="similarity">
    <text evidence="11">Belongs to the RecD family.</text>
</comment>
<evidence type="ECO:0000256" key="11">
    <source>
        <dbReference type="HAMAP-Rule" id="MF_01487"/>
    </source>
</evidence>
<sequence>MTGDSGYIQDLFDEVPAHTASLPGSAPEALTLLDDWVERDWIRALDHAFAAFVCNIVSEQGEQPSAMLALLAAMVSHQVGRGHVCLDINHLCRDTEPTLVLPPEGVGALPADSLRPSDLFADVSPGELVALLGQSSAVGDGEQATPLILDGSRLYLRRFWRYEQAIAGGIRMRLADRAELVDSSLLARALDTLFGTGQEPDYQKIACALAARNRFSVITGGPGTGKTTTVVNLLAALQSVARESAGADGVSPYLRIRLSAPTGKAAARLSESIGGAVDRLPLEQLPGRPDRSAIPTQVTTLHRLLGSRPGSRKFRHNEDHPLPLDILVIDEASMVDVDLMASVFAALPDKARLIMLGDKDQLASVDAGAVLGELCQRAEAAHYLPETAQWLESVTGCQLPSPLTDTDGLPLDQAVAMLRKSYRFDEHSGIGVLAIATNAGKLDRQLISQCREQAFEDVAWLTADSGSARAGANAPGTELLAGHALTGSRERFRNNGEGRLVNNEPVDPPVGYGHYLRIIRDQKPGAAGETEGREHWDHWATDVLEGFNHFKVLCALRQGPFGVEGLNREIAGRLCGAGLVDRTEGWYEGRPVLITGNDYNLGLMNGDIGVTLSVPWDRNDAGESVDTLRVAFPSSDGSGTIRWISPSRLQSVETVYAMTVHKSQGSEFTHACLVIPDRLTPVLTRELVYTGITRARHWLSLVVSQQGVLKEAVGRGVIRASGLARLLS</sequence>
<feature type="binding site" evidence="11">
    <location>
        <begin position="220"/>
        <end position="227"/>
    </location>
    <ligand>
        <name>ATP</name>
        <dbReference type="ChEBI" id="CHEBI:30616"/>
    </ligand>
</feature>
<dbReference type="GO" id="GO:0009338">
    <property type="term" value="C:exodeoxyribonuclease V complex"/>
    <property type="evidence" value="ECO:0007669"/>
    <property type="project" value="InterPro"/>
</dbReference>
<evidence type="ECO:0000256" key="10">
    <source>
        <dbReference type="ARBA" id="ARBA00023235"/>
    </source>
</evidence>
<name>A0A4U6R8H9_9GAMM</name>
<evidence type="ECO:0000313" key="15">
    <source>
        <dbReference type="Proteomes" id="UP000308488"/>
    </source>
</evidence>
<feature type="domain" description="RecBCD enzyme subunit RecD N-terminal" evidence="13">
    <location>
        <begin position="38"/>
        <end position="155"/>
    </location>
</feature>
<dbReference type="Gene3D" id="1.10.10.1020">
    <property type="entry name" value="RecBCD complex, subunit RecD, N-terminal domain"/>
    <property type="match status" value="1"/>
</dbReference>
<keyword evidence="6 11" id="KW-0269">Exonuclease</keyword>
<reference evidence="14 15" key="1">
    <citation type="submission" date="2019-05" db="EMBL/GenBank/DDBJ databases">
        <title>Marinobacter panjinensis sp. nov., a moderately halophilic bacterium isolated from sea tidal flat environment.</title>
        <authorList>
            <person name="Yang W."/>
            <person name="An M."/>
            <person name="He W."/>
            <person name="Luo X."/>
            <person name="Zhu L."/>
            <person name="Chen G."/>
            <person name="Zhang Y."/>
            <person name="Wang Y."/>
        </authorList>
    </citation>
    <scope>NUCLEOTIDE SEQUENCE [LARGE SCALE GENOMIC DNA]</scope>
    <source>
        <strain evidence="14 15">PJ-16</strain>
    </source>
</reference>